<dbReference type="EMBL" id="CAKOFQ010007128">
    <property type="protein sequence ID" value="CAH1991958.1"/>
    <property type="molecule type" value="Genomic_DNA"/>
</dbReference>
<feature type="region of interest" description="Disordered" evidence="1">
    <location>
        <begin position="85"/>
        <end position="105"/>
    </location>
</feature>
<accession>A0A9P0L6N1</accession>
<dbReference type="AlphaFoldDB" id="A0A9P0L6N1"/>
<sequence>MEQWFRCQYDLYNYGKARSLRFSMNVRSMFKKRPSDNDNLIENNGNVKPSCLSTKTNKNKCAEVHVHTENASEVKDENGNQIWRRLSMQSYRRRKQRKQEEKSKPRIAAVLRTYDKRGIQQKENMTYWL</sequence>
<protein>
    <submittedName>
        <fullName evidence="2">Uncharacterized protein</fullName>
    </submittedName>
</protein>
<evidence type="ECO:0000313" key="3">
    <source>
        <dbReference type="Proteomes" id="UP001152888"/>
    </source>
</evidence>
<evidence type="ECO:0000256" key="1">
    <source>
        <dbReference type="SAM" id="MobiDB-lite"/>
    </source>
</evidence>
<reference evidence="2" key="1">
    <citation type="submission" date="2022-03" db="EMBL/GenBank/DDBJ databases">
        <authorList>
            <person name="Sayadi A."/>
        </authorList>
    </citation>
    <scope>NUCLEOTIDE SEQUENCE</scope>
</reference>
<dbReference type="Proteomes" id="UP001152888">
    <property type="component" value="Unassembled WGS sequence"/>
</dbReference>
<dbReference type="OrthoDB" id="6756635at2759"/>
<comment type="caution">
    <text evidence="2">The sequence shown here is derived from an EMBL/GenBank/DDBJ whole genome shotgun (WGS) entry which is preliminary data.</text>
</comment>
<evidence type="ECO:0000313" key="2">
    <source>
        <dbReference type="EMBL" id="CAH1991958.1"/>
    </source>
</evidence>
<keyword evidence="3" id="KW-1185">Reference proteome</keyword>
<organism evidence="2 3">
    <name type="scientific">Acanthoscelides obtectus</name>
    <name type="common">Bean weevil</name>
    <name type="synonym">Bruchus obtectus</name>
    <dbReference type="NCBI Taxonomy" id="200917"/>
    <lineage>
        <taxon>Eukaryota</taxon>
        <taxon>Metazoa</taxon>
        <taxon>Ecdysozoa</taxon>
        <taxon>Arthropoda</taxon>
        <taxon>Hexapoda</taxon>
        <taxon>Insecta</taxon>
        <taxon>Pterygota</taxon>
        <taxon>Neoptera</taxon>
        <taxon>Endopterygota</taxon>
        <taxon>Coleoptera</taxon>
        <taxon>Polyphaga</taxon>
        <taxon>Cucujiformia</taxon>
        <taxon>Chrysomeloidea</taxon>
        <taxon>Chrysomelidae</taxon>
        <taxon>Bruchinae</taxon>
        <taxon>Bruchini</taxon>
        <taxon>Acanthoscelides</taxon>
    </lineage>
</organism>
<gene>
    <name evidence="2" type="ORF">ACAOBT_LOCUS20577</name>
</gene>
<proteinExistence type="predicted"/>
<name>A0A9P0L6N1_ACAOB</name>